<evidence type="ECO:0000256" key="2">
    <source>
        <dbReference type="ARBA" id="ARBA00023125"/>
    </source>
</evidence>
<evidence type="ECO:0000256" key="3">
    <source>
        <dbReference type="ARBA" id="ARBA00023163"/>
    </source>
</evidence>
<evidence type="ECO:0000256" key="1">
    <source>
        <dbReference type="ARBA" id="ARBA00023015"/>
    </source>
</evidence>
<dbReference type="OrthoDB" id="2647723at2"/>
<dbReference type="InterPro" id="IPR018062">
    <property type="entry name" value="HTH_AraC-typ_CS"/>
</dbReference>
<dbReference type="Gene3D" id="1.10.10.60">
    <property type="entry name" value="Homeodomain-like"/>
    <property type="match status" value="2"/>
</dbReference>
<feature type="transmembrane region" description="Helical" evidence="4">
    <location>
        <begin position="291"/>
        <end position="313"/>
    </location>
</feature>
<keyword evidence="4" id="KW-1133">Transmembrane helix</keyword>
<dbReference type="RefSeq" id="WP_144849600.1">
    <property type="nucleotide sequence ID" value="NZ_VNJI01000022.1"/>
</dbReference>
<dbReference type="Proteomes" id="UP000317036">
    <property type="component" value="Unassembled WGS sequence"/>
</dbReference>
<accession>A0A559K8X3</accession>
<proteinExistence type="predicted"/>
<dbReference type="SMART" id="SM00342">
    <property type="entry name" value="HTH_ARAC"/>
    <property type="match status" value="1"/>
</dbReference>
<reference evidence="6 7" key="1">
    <citation type="submission" date="2019-07" db="EMBL/GenBank/DDBJ databases">
        <authorList>
            <person name="Kim J."/>
        </authorList>
    </citation>
    <scope>NUCLEOTIDE SEQUENCE [LARGE SCALE GENOMIC DNA]</scope>
    <source>
        <strain evidence="6 7">JC52</strain>
    </source>
</reference>
<dbReference type="Pfam" id="PF12833">
    <property type="entry name" value="HTH_18"/>
    <property type="match status" value="1"/>
</dbReference>
<dbReference type="PROSITE" id="PS01124">
    <property type="entry name" value="HTH_ARAC_FAMILY_2"/>
    <property type="match status" value="1"/>
</dbReference>
<feature type="domain" description="HTH araC/xylS-type" evidence="5">
    <location>
        <begin position="650"/>
        <end position="748"/>
    </location>
</feature>
<dbReference type="InterPro" id="IPR020449">
    <property type="entry name" value="Tscrpt_reg_AraC-type_HTH"/>
</dbReference>
<name>A0A559K8X3_9BACL</name>
<keyword evidence="1" id="KW-0805">Transcription regulation</keyword>
<dbReference type="EMBL" id="VNJI01000022">
    <property type="protein sequence ID" value="TVY08579.1"/>
    <property type="molecule type" value="Genomic_DNA"/>
</dbReference>
<keyword evidence="3" id="KW-0804">Transcription</keyword>
<comment type="caution">
    <text evidence="6">The sequence shown here is derived from an EMBL/GenBank/DDBJ whole genome shotgun (WGS) entry which is preliminary data.</text>
</comment>
<keyword evidence="2" id="KW-0238">DNA-binding</keyword>
<protein>
    <submittedName>
        <fullName evidence="6">Helix-turn-helix transcriptional regulator</fullName>
    </submittedName>
</protein>
<dbReference type="SUPFAM" id="SSF46689">
    <property type="entry name" value="Homeodomain-like"/>
    <property type="match status" value="2"/>
</dbReference>
<organism evidence="6 7">
    <name type="scientific">Paenibacillus cremeus</name>
    <dbReference type="NCBI Taxonomy" id="2163881"/>
    <lineage>
        <taxon>Bacteria</taxon>
        <taxon>Bacillati</taxon>
        <taxon>Bacillota</taxon>
        <taxon>Bacilli</taxon>
        <taxon>Bacillales</taxon>
        <taxon>Paenibacillaceae</taxon>
        <taxon>Paenibacillus</taxon>
    </lineage>
</organism>
<gene>
    <name evidence="6" type="ORF">FPZ49_18365</name>
</gene>
<dbReference type="PANTHER" id="PTHR43280:SF28">
    <property type="entry name" value="HTH-TYPE TRANSCRIPTIONAL ACTIVATOR RHAS"/>
    <property type="match status" value="1"/>
</dbReference>
<dbReference type="InterPro" id="IPR018060">
    <property type="entry name" value="HTH_AraC"/>
</dbReference>
<dbReference type="PROSITE" id="PS00041">
    <property type="entry name" value="HTH_ARAC_FAMILY_1"/>
    <property type="match status" value="1"/>
</dbReference>
<keyword evidence="4" id="KW-0472">Membrane</keyword>
<dbReference type="GO" id="GO:0003700">
    <property type="term" value="F:DNA-binding transcription factor activity"/>
    <property type="evidence" value="ECO:0007669"/>
    <property type="project" value="InterPro"/>
</dbReference>
<keyword evidence="7" id="KW-1185">Reference proteome</keyword>
<evidence type="ECO:0000313" key="6">
    <source>
        <dbReference type="EMBL" id="TVY08579.1"/>
    </source>
</evidence>
<evidence type="ECO:0000256" key="4">
    <source>
        <dbReference type="SAM" id="Phobius"/>
    </source>
</evidence>
<dbReference type="PANTHER" id="PTHR43280">
    <property type="entry name" value="ARAC-FAMILY TRANSCRIPTIONAL REGULATOR"/>
    <property type="match status" value="1"/>
</dbReference>
<sequence>MQTILRFRQLSRSLFIRLLASFTLIIVLLSSFNYLSFTFFRTQLEEEIITYNNLNLKQTTDSYETHLQLIANLVLGFYSSDRVQILYKNPSAYNLASDIRSDIQNTVNNPLLYMENLMLVFKDTNFILEKEGSSAPDTMFTKFYSSDAYPYEFWQKQFDAPLFFNLYPAAPFYYKTFKSVPAPRGTLLPVIIKNKLTPGLYMVALLDAEKAYKAFHRSINDNFVMLDEQGKIVYSSAAEAFGPLPELKNGHGYVQNGNYYYFYTKGDYSGLTYVNIIPTQEIGSKVSRLNLTLFTLLLVAIAIGIGTSVLFSLRFNNPVKKIIDSIRQLNTGEAAATGLSKDEFEQINTTIHSLFKTNKDIHQVLDEKNSLLKYYAITNKVKNIHSQYDDFKELAPNGRPFRFVLFQLYFTPRFYEFAEVGEARATYFSREIIRQYMSTYYKDAHTFQVENDQILTVVFNGEQVQEEELSVVLNRLKEVFDHDKEICFLTIALSPFYQESAQFTVAYEAVLELAEGRMLNADTQIIEQPPRSGEPFTLTPSQEQEFEANLRGGNDEVVLRLVRRVLGAMQKKGATAGQIKRLCKDLLDKTLTTLALLNIDSKIGGEQLELQRQVLACHTLEQLETLMMQALSAACELVRLRKDQRDPMARFVLEYLEQHYHEDITLDSVAEKLDISGGYLSSYFKEKTGHNFIDYVHEVRITKARELLLQSELKIQEAASQVGYHNLNSFNRMFKKYTGMTPSEFRRSS</sequence>
<dbReference type="PRINTS" id="PR00032">
    <property type="entry name" value="HTHARAC"/>
</dbReference>
<feature type="transmembrane region" description="Helical" evidence="4">
    <location>
        <begin position="14"/>
        <end position="35"/>
    </location>
</feature>
<evidence type="ECO:0000313" key="7">
    <source>
        <dbReference type="Proteomes" id="UP000317036"/>
    </source>
</evidence>
<evidence type="ECO:0000259" key="5">
    <source>
        <dbReference type="PROSITE" id="PS01124"/>
    </source>
</evidence>
<dbReference type="GO" id="GO:0043565">
    <property type="term" value="F:sequence-specific DNA binding"/>
    <property type="evidence" value="ECO:0007669"/>
    <property type="project" value="InterPro"/>
</dbReference>
<keyword evidence="4" id="KW-0812">Transmembrane</keyword>
<dbReference type="AlphaFoldDB" id="A0A559K8X3"/>
<dbReference type="InterPro" id="IPR009057">
    <property type="entry name" value="Homeodomain-like_sf"/>
</dbReference>